<keyword evidence="1" id="KW-0812">Transmembrane</keyword>
<gene>
    <name evidence="2" type="ORF">RS030_3473</name>
</gene>
<keyword evidence="1" id="KW-1133">Transmembrane helix</keyword>
<accession>A0AAV9XX14</accession>
<proteinExistence type="predicted"/>
<feature type="transmembrane region" description="Helical" evidence="1">
    <location>
        <begin position="73"/>
        <end position="89"/>
    </location>
</feature>
<dbReference type="EMBL" id="JAWDEY010000031">
    <property type="protein sequence ID" value="KAK6588634.1"/>
    <property type="molecule type" value="Genomic_DNA"/>
</dbReference>
<dbReference type="AlphaFoldDB" id="A0AAV9XX14"/>
<feature type="transmembrane region" description="Helical" evidence="1">
    <location>
        <begin position="46"/>
        <end position="67"/>
    </location>
</feature>
<dbReference type="Proteomes" id="UP001311799">
    <property type="component" value="Unassembled WGS sequence"/>
</dbReference>
<feature type="transmembrane region" description="Helical" evidence="1">
    <location>
        <begin position="322"/>
        <end position="344"/>
    </location>
</feature>
<comment type="caution">
    <text evidence="2">The sequence shown here is derived from an EMBL/GenBank/DDBJ whole genome shotgun (WGS) entry which is preliminary data.</text>
</comment>
<evidence type="ECO:0000313" key="2">
    <source>
        <dbReference type="EMBL" id="KAK6588634.1"/>
    </source>
</evidence>
<keyword evidence="1" id="KW-0472">Membrane</keyword>
<evidence type="ECO:0000256" key="1">
    <source>
        <dbReference type="SAM" id="Phobius"/>
    </source>
</evidence>
<keyword evidence="3" id="KW-1185">Reference proteome</keyword>
<evidence type="ECO:0000313" key="3">
    <source>
        <dbReference type="Proteomes" id="UP001311799"/>
    </source>
</evidence>
<protein>
    <submittedName>
        <fullName evidence="2">Uncharacterized protein</fullName>
    </submittedName>
</protein>
<name>A0AAV9XX14_9CRYT</name>
<feature type="transmembrane region" description="Helical" evidence="1">
    <location>
        <begin position="141"/>
        <end position="166"/>
    </location>
</feature>
<feature type="transmembrane region" description="Helical" evidence="1">
    <location>
        <begin position="110"/>
        <end position="129"/>
    </location>
</feature>
<sequence length="354" mass="41694">MRIIDSIIISELQDDSQTDLRNWILMPKKRVNLEIYREMTSVFEEIMIKNYLVTLILYLLVIISTFYQIKCQHIMNITYFISLIYSFNIQKKEKYLINDKLDENNYSDNLTTENLIGGVSSMISIYDLLGMVSKFSDMIDLVVFGLILCKITHLLTFSSLLLIIFVKSSTFIFQIRLFTAIKNSGKVHTENDEIAVLEDDFMLNKLFETFLSKGLFSYISTLYKLNKNTYKDGIAVYNTNNSSNSFNYVKPLKITQISDFVFTLNLYSLERKLYKYYILNKHKETHDFNISIYFIWKTLSQEVLLNIAKSCIILFSNEFEKFYLIFSLILSTINTLSVFFYLFLDKKVLNDVFR</sequence>
<reference evidence="2 3" key="1">
    <citation type="submission" date="2023-10" db="EMBL/GenBank/DDBJ databases">
        <title>Comparative genomics analysis reveals potential genetic determinants of host preference in Cryptosporidium xiaoi.</title>
        <authorList>
            <person name="Xiao L."/>
            <person name="Li J."/>
        </authorList>
    </citation>
    <scope>NUCLEOTIDE SEQUENCE [LARGE SCALE GENOMIC DNA]</scope>
    <source>
        <strain evidence="2 3">52996</strain>
    </source>
</reference>
<organism evidence="2 3">
    <name type="scientific">Cryptosporidium xiaoi</name>
    <dbReference type="NCBI Taxonomy" id="659607"/>
    <lineage>
        <taxon>Eukaryota</taxon>
        <taxon>Sar</taxon>
        <taxon>Alveolata</taxon>
        <taxon>Apicomplexa</taxon>
        <taxon>Conoidasida</taxon>
        <taxon>Coccidia</taxon>
        <taxon>Eucoccidiorida</taxon>
        <taxon>Eimeriorina</taxon>
        <taxon>Cryptosporidiidae</taxon>
        <taxon>Cryptosporidium</taxon>
    </lineage>
</organism>